<dbReference type="Gene3D" id="3.30.420.270">
    <property type="match status" value="1"/>
</dbReference>
<gene>
    <name evidence="9" type="ORF">ENW73_02370</name>
</gene>
<dbReference type="InterPro" id="IPR003400">
    <property type="entry name" value="ExbD"/>
</dbReference>
<comment type="subcellular location">
    <subcellularLocation>
        <location evidence="1">Cell membrane</location>
        <topology evidence="1">Single-pass membrane protein</topology>
    </subcellularLocation>
    <subcellularLocation>
        <location evidence="7">Cell membrane</location>
        <topology evidence="7">Single-pass type II membrane protein</topology>
    </subcellularLocation>
</comment>
<dbReference type="EMBL" id="DTLI01000057">
    <property type="protein sequence ID" value="HHS51699.1"/>
    <property type="molecule type" value="Genomic_DNA"/>
</dbReference>
<dbReference type="GO" id="GO:0022857">
    <property type="term" value="F:transmembrane transporter activity"/>
    <property type="evidence" value="ECO:0007669"/>
    <property type="project" value="InterPro"/>
</dbReference>
<feature type="transmembrane region" description="Helical" evidence="8">
    <location>
        <begin position="12"/>
        <end position="36"/>
    </location>
</feature>
<evidence type="ECO:0000256" key="6">
    <source>
        <dbReference type="ARBA" id="ARBA00023136"/>
    </source>
</evidence>
<evidence type="ECO:0000256" key="4">
    <source>
        <dbReference type="ARBA" id="ARBA00022692"/>
    </source>
</evidence>
<reference evidence="9" key="1">
    <citation type="journal article" date="2020" name="mSystems">
        <title>Genome- and Community-Level Interaction Insights into Carbon Utilization and Element Cycling Functions of Hydrothermarchaeota in Hydrothermal Sediment.</title>
        <authorList>
            <person name="Zhou Z."/>
            <person name="Liu Y."/>
            <person name="Xu W."/>
            <person name="Pan J."/>
            <person name="Luo Z.H."/>
            <person name="Li M."/>
        </authorList>
    </citation>
    <scope>NUCLEOTIDE SEQUENCE [LARGE SCALE GENOMIC DNA]</scope>
    <source>
        <strain evidence="9">SpSt-876</strain>
    </source>
</reference>
<protein>
    <submittedName>
        <fullName evidence="9">Biopolymer transporter ExbD</fullName>
    </submittedName>
</protein>
<dbReference type="GO" id="GO:0015031">
    <property type="term" value="P:protein transport"/>
    <property type="evidence" value="ECO:0007669"/>
    <property type="project" value="UniProtKB-KW"/>
</dbReference>
<accession>A0A7C6EC35</accession>
<evidence type="ECO:0000256" key="2">
    <source>
        <dbReference type="ARBA" id="ARBA00005811"/>
    </source>
</evidence>
<evidence type="ECO:0000313" key="9">
    <source>
        <dbReference type="EMBL" id="HHS51699.1"/>
    </source>
</evidence>
<evidence type="ECO:0000256" key="3">
    <source>
        <dbReference type="ARBA" id="ARBA00022475"/>
    </source>
</evidence>
<keyword evidence="3" id="KW-1003">Cell membrane</keyword>
<name>A0A7C6EC35_UNCW3</name>
<keyword evidence="4 7" id="KW-0812">Transmembrane</keyword>
<comment type="caution">
    <text evidence="9">The sequence shown here is derived from an EMBL/GenBank/DDBJ whole genome shotgun (WGS) entry which is preliminary data.</text>
</comment>
<dbReference type="GO" id="GO:0005886">
    <property type="term" value="C:plasma membrane"/>
    <property type="evidence" value="ECO:0007669"/>
    <property type="project" value="UniProtKB-SubCell"/>
</dbReference>
<keyword evidence="7" id="KW-0813">Transport</keyword>
<comment type="similarity">
    <text evidence="2 7">Belongs to the ExbD/TolR family.</text>
</comment>
<dbReference type="AlphaFoldDB" id="A0A7C6EC35"/>
<dbReference type="PANTHER" id="PTHR30558">
    <property type="entry name" value="EXBD MEMBRANE COMPONENT OF PMF-DRIVEN MACROMOLECULE IMPORT SYSTEM"/>
    <property type="match status" value="1"/>
</dbReference>
<evidence type="ECO:0000256" key="1">
    <source>
        <dbReference type="ARBA" id="ARBA00004162"/>
    </source>
</evidence>
<proteinExistence type="inferred from homology"/>
<dbReference type="PANTHER" id="PTHR30558:SF7">
    <property type="entry name" value="TOL-PAL SYSTEM PROTEIN TOLR"/>
    <property type="match status" value="1"/>
</dbReference>
<keyword evidence="6 8" id="KW-0472">Membrane</keyword>
<dbReference type="Pfam" id="PF02472">
    <property type="entry name" value="ExbD"/>
    <property type="match status" value="1"/>
</dbReference>
<organism evidence="9">
    <name type="scientific">candidate division WOR-3 bacterium</name>
    <dbReference type="NCBI Taxonomy" id="2052148"/>
    <lineage>
        <taxon>Bacteria</taxon>
        <taxon>Bacteria division WOR-3</taxon>
    </lineage>
</organism>
<evidence type="ECO:0000256" key="8">
    <source>
        <dbReference type="SAM" id="Phobius"/>
    </source>
</evidence>
<sequence>MNNRFRPISEMTITSLADVATTLLIIFIVAGISAALTRSGVDVNLPKTSAAKPKVGTGVVISITKNQEIYIEQRLVNLKEFNTALNKALSQKATDRVFLQADASVNYGLVIEVIGKIREAGIENLGLVAEPRLPTRK</sequence>
<keyword evidence="5 8" id="KW-1133">Transmembrane helix</keyword>
<evidence type="ECO:0000256" key="7">
    <source>
        <dbReference type="RuleBase" id="RU003879"/>
    </source>
</evidence>
<keyword evidence="7" id="KW-0653">Protein transport</keyword>
<evidence type="ECO:0000256" key="5">
    <source>
        <dbReference type="ARBA" id="ARBA00022989"/>
    </source>
</evidence>